<evidence type="ECO:0000313" key="2">
    <source>
        <dbReference type="EMBL" id="ABG60612.1"/>
    </source>
</evidence>
<organism evidence="2 3">
    <name type="scientific">Cytophaga hutchinsonii (strain ATCC 33406 / DSM 1761 / CIP 103989 / NBRC 15051 / NCIMB 9469 / D465)</name>
    <dbReference type="NCBI Taxonomy" id="269798"/>
    <lineage>
        <taxon>Bacteria</taxon>
        <taxon>Pseudomonadati</taxon>
        <taxon>Bacteroidota</taxon>
        <taxon>Cytophagia</taxon>
        <taxon>Cytophagales</taxon>
        <taxon>Cytophagaceae</taxon>
        <taxon>Cytophaga</taxon>
    </lineage>
</organism>
<accession>A0A6N4SVN6</accession>
<dbReference type="RefSeq" id="WP_011586720.1">
    <property type="nucleotide sequence ID" value="NZ_FPJX01000012.1"/>
</dbReference>
<evidence type="ECO:0000256" key="1">
    <source>
        <dbReference type="SAM" id="SignalP"/>
    </source>
</evidence>
<name>A0A6N4SVN6_CYTH3</name>
<keyword evidence="1" id="KW-0732">Signal</keyword>
<evidence type="ECO:0000313" key="3">
    <source>
        <dbReference type="Proteomes" id="UP000001822"/>
    </source>
</evidence>
<protein>
    <recommendedName>
        <fullName evidence="4">DUF4421 domain-containing protein</fullName>
    </recommendedName>
</protein>
<dbReference type="InterPro" id="IPR025535">
    <property type="entry name" value="DUF4421"/>
</dbReference>
<feature type="chain" id="PRO_5026993285" description="DUF4421 domain-containing protein" evidence="1">
    <location>
        <begin position="24"/>
        <end position="367"/>
    </location>
</feature>
<gene>
    <name evidence="2" type="ordered locus">CHU_3376</name>
</gene>
<dbReference type="Proteomes" id="UP000001822">
    <property type="component" value="Chromosome"/>
</dbReference>
<dbReference type="EMBL" id="CP000383">
    <property type="protein sequence ID" value="ABG60612.1"/>
    <property type="molecule type" value="Genomic_DNA"/>
</dbReference>
<dbReference type="Pfam" id="PF14391">
    <property type="entry name" value="DUF4421"/>
    <property type="match status" value="1"/>
</dbReference>
<dbReference type="AlphaFoldDB" id="A0A6N4SVN6"/>
<proteinExistence type="predicted"/>
<evidence type="ECO:0008006" key="4">
    <source>
        <dbReference type="Google" id="ProtNLM"/>
    </source>
</evidence>
<keyword evidence="3" id="KW-1185">Reference proteome</keyword>
<feature type="signal peptide" evidence="1">
    <location>
        <begin position="1"/>
        <end position="23"/>
    </location>
</feature>
<reference evidence="2 3" key="1">
    <citation type="journal article" date="2007" name="Appl. Environ. Microbiol.">
        <title>Genome sequence of the cellulolytic gliding bacterium Cytophaga hutchinsonii.</title>
        <authorList>
            <person name="Xie G."/>
            <person name="Bruce D.C."/>
            <person name="Challacombe J.F."/>
            <person name="Chertkov O."/>
            <person name="Detter J.C."/>
            <person name="Gilna P."/>
            <person name="Han C.S."/>
            <person name="Lucas S."/>
            <person name="Misra M."/>
            <person name="Myers G.L."/>
            <person name="Richardson P."/>
            <person name="Tapia R."/>
            <person name="Thayer N."/>
            <person name="Thompson L.S."/>
            <person name="Brettin T.S."/>
            <person name="Henrissat B."/>
            <person name="Wilson D.B."/>
            <person name="McBride M.J."/>
        </authorList>
    </citation>
    <scope>NUCLEOTIDE SEQUENCE [LARGE SCALE GENOMIC DNA]</scope>
    <source>
        <strain evidence="3">ATCC 33406 / DSM 1761 / CIP 103989 / NBRC 15051 / NCIMB 9469 / D465</strain>
    </source>
</reference>
<dbReference type="KEGG" id="chu:CHU_3376"/>
<dbReference type="OrthoDB" id="669053at2"/>
<sequence length="367" mass="42025">MKQLLLFFISLFFFMTFSLSGYAQTTKSEKIDKKLDSIYLKRENYVVSARDKLTIFIFSTRYLNGKLFTNPGIDNYYFPIAPLNIGLGFSHKWLAVNIAILSPKLGKSNYDNSQSKYQNFNLQALAYTPKYGVDIFYSQNLGYFLGNYNGYIDVANAPDKTPYFDMKTNRFTINLLRVFNPVKYSMNATMIGGEMQKNSSSSFIINTSFSLSKFRMSDSIPAFILDQMNQEAIFKGGTFYSISVLPGYGFTWIFSKRFYLGIIPGFGPSFQYKSMTFEDEHENKVAISYRIIAKAGAGFHAKRWTAGISVLYDNERYHLGSKTNIFNNNGKVILKVGYKINVPNWGKGLSKKMSTMQNKFEHTLHNF</sequence>